<reference evidence="4" key="1">
    <citation type="submission" date="2021-01" db="EMBL/GenBank/DDBJ databases">
        <title>Caligus Genome Assembly.</title>
        <authorList>
            <person name="Gallardo-Escarate C."/>
        </authorList>
    </citation>
    <scope>NUCLEOTIDE SEQUENCE [LARGE SCALE GENOMIC DNA]</scope>
</reference>
<feature type="domain" description="Rap-GAP" evidence="2">
    <location>
        <begin position="1"/>
        <end position="155"/>
    </location>
</feature>
<dbReference type="PANTHER" id="PTHR10063">
    <property type="entry name" value="TUBERIN"/>
    <property type="match status" value="1"/>
</dbReference>
<evidence type="ECO:0000313" key="4">
    <source>
        <dbReference type="Proteomes" id="UP000595437"/>
    </source>
</evidence>
<dbReference type="GO" id="GO:0051056">
    <property type="term" value="P:regulation of small GTPase mediated signal transduction"/>
    <property type="evidence" value="ECO:0007669"/>
    <property type="project" value="InterPro"/>
</dbReference>
<sequence length="155" mass="17263">LYIGPNQLDDEVGILRNVSGSSRYTDFLDGLGTLINIRNIDKSTHFIGGLDSEEGDGNFAYMWEDDVMQVIFHVSTLMPNHDNDPQANKKKRHIGNNYVAIVYNDSGNHKDSFKMGTVKGKFISAHIVITPLDQGSNRVCVECNPELKDPLGHVM</sequence>
<protein>
    <submittedName>
        <fullName evidence="3">Tuberinlike</fullName>
    </submittedName>
</protein>
<dbReference type="SUPFAM" id="SSF111347">
    <property type="entry name" value="Rap/Ran-GAP"/>
    <property type="match status" value="1"/>
</dbReference>
<name>A0A7T8JZB6_CALRO</name>
<dbReference type="OrthoDB" id="5797019at2759"/>
<gene>
    <name evidence="3" type="ORF">FKW44_014985</name>
</gene>
<dbReference type="PROSITE" id="PS50085">
    <property type="entry name" value="RAPGAP"/>
    <property type="match status" value="1"/>
</dbReference>
<evidence type="ECO:0000256" key="1">
    <source>
        <dbReference type="ARBA" id="ARBA00022468"/>
    </source>
</evidence>
<dbReference type="GO" id="GO:0005634">
    <property type="term" value="C:nucleus"/>
    <property type="evidence" value="ECO:0007669"/>
    <property type="project" value="InterPro"/>
</dbReference>
<dbReference type="EMBL" id="CP045899">
    <property type="protein sequence ID" value="QQP40812.1"/>
    <property type="molecule type" value="Genomic_DNA"/>
</dbReference>
<dbReference type="InterPro" id="IPR027107">
    <property type="entry name" value="Tuberin/Ral-act_asu"/>
</dbReference>
<dbReference type="Gene3D" id="3.40.50.11210">
    <property type="entry name" value="Rap/Ran-GAP"/>
    <property type="match status" value="1"/>
</dbReference>
<dbReference type="Pfam" id="PF02145">
    <property type="entry name" value="Rap_GAP"/>
    <property type="match status" value="1"/>
</dbReference>
<dbReference type="AlphaFoldDB" id="A0A7T8JZB6"/>
<dbReference type="FunFam" id="3.40.50.11210:FF:000001">
    <property type="entry name" value="Ral GTPase-activating protein subunit alpha-1 isoform 1"/>
    <property type="match status" value="1"/>
</dbReference>
<dbReference type="Proteomes" id="UP000595437">
    <property type="component" value="Chromosome 10"/>
</dbReference>
<dbReference type="InterPro" id="IPR000331">
    <property type="entry name" value="Rap/Ran_GAP_dom"/>
</dbReference>
<keyword evidence="4" id="KW-1185">Reference proteome</keyword>
<evidence type="ECO:0000259" key="2">
    <source>
        <dbReference type="PROSITE" id="PS50085"/>
    </source>
</evidence>
<organism evidence="3 4">
    <name type="scientific">Caligus rogercresseyi</name>
    <name type="common">Sea louse</name>
    <dbReference type="NCBI Taxonomy" id="217165"/>
    <lineage>
        <taxon>Eukaryota</taxon>
        <taxon>Metazoa</taxon>
        <taxon>Ecdysozoa</taxon>
        <taxon>Arthropoda</taxon>
        <taxon>Crustacea</taxon>
        <taxon>Multicrustacea</taxon>
        <taxon>Hexanauplia</taxon>
        <taxon>Copepoda</taxon>
        <taxon>Siphonostomatoida</taxon>
        <taxon>Caligidae</taxon>
        <taxon>Caligus</taxon>
    </lineage>
</organism>
<dbReference type="GO" id="GO:0005096">
    <property type="term" value="F:GTPase activator activity"/>
    <property type="evidence" value="ECO:0007669"/>
    <property type="project" value="UniProtKB-KW"/>
</dbReference>
<proteinExistence type="predicted"/>
<dbReference type="GO" id="GO:0032007">
    <property type="term" value="P:negative regulation of TOR signaling"/>
    <property type="evidence" value="ECO:0007669"/>
    <property type="project" value="TreeGrafter"/>
</dbReference>
<feature type="non-terminal residue" evidence="3">
    <location>
        <position position="1"/>
    </location>
</feature>
<dbReference type="InterPro" id="IPR035974">
    <property type="entry name" value="Rap/Ran-GAP_sf"/>
</dbReference>
<evidence type="ECO:0000313" key="3">
    <source>
        <dbReference type="EMBL" id="QQP40812.1"/>
    </source>
</evidence>
<feature type="non-terminal residue" evidence="3">
    <location>
        <position position="155"/>
    </location>
</feature>
<accession>A0A7T8JZB6</accession>
<dbReference type="PANTHER" id="PTHR10063:SF0">
    <property type="entry name" value="TUBERIN"/>
    <property type="match status" value="1"/>
</dbReference>
<dbReference type="GO" id="GO:0033596">
    <property type="term" value="C:TSC1-TSC2 complex"/>
    <property type="evidence" value="ECO:0007669"/>
    <property type="project" value="TreeGrafter"/>
</dbReference>
<keyword evidence="1" id="KW-0343">GTPase activation</keyword>